<gene>
    <name evidence="1" type="ORF">Xmir_04436</name>
</gene>
<dbReference type="Proteomes" id="UP000221980">
    <property type="component" value="Unassembled WGS sequence"/>
</dbReference>
<reference evidence="1 2" key="1">
    <citation type="journal article" date="2017" name="Nat. Microbiol.">
        <title>Natural product diversity associated with the nematode symbionts Photorhabdus and Xenorhabdus.</title>
        <authorList>
            <person name="Tobias N.J."/>
            <person name="Wolff H."/>
            <person name="Djahanschiri B."/>
            <person name="Grundmann F."/>
            <person name="Kronenwerth M."/>
            <person name="Shi Y.M."/>
            <person name="Simonyi S."/>
            <person name="Grun P."/>
            <person name="Shapiro-Ilan D."/>
            <person name="Pidot S.J."/>
            <person name="Stinear T.P."/>
            <person name="Ebersberger I."/>
            <person name="Bode H.B."/>
        </authorList>
    </citation>
    <scope>NUCLEOTIDE SEQUENCE [LARGE SCALE GENOMIC DNA]</scope>
    <source>
        <strain evidence="1 2">DSM 17902</strain>
    </source>
</reference>
<name>A0A2D0J619_9GAMM</name>
<proteinExistence type="predicted"/>
<protein>
    <submittedName>
        <fullName evidence="1">Uncharacterized protein</fullName>
    </submittedName>
</protein>
<comment type="caution">
    <text evidence="1">The sequence shown here is derived from an EMBL/GenBank/DDBJ whole genome shotgun (WGS) entry which is preliminary data.</text>
</comment>
<dbReference type="AlphaFoldDB" id="A0A2D0J619"/>
<dbReference type="EMBL" id="NITZ01000109">
    <property type="protein sequence ID" value="PHM38455.1"/>
    <property type="molecule type" value="Genomic_DNA"/>
</dbReference>
<dbReference type="RefSeq" id="WP_167386047.1">
    <property type="nucleotide sequence ID" value="NZ_CAWNQI010000012.1"/>
</dbReference>
<accession>A0A2D0J619</accession>
<keyword evidence="2" id="KW-1185">Reference proteome</keyword>
<evidence type="ECO:0000313" key="1">
    <source>
        <dbReference type="EMBL" id="PHM38455.1"/>
    </source>
</evidence>
<sequence length="52" mass="6034">MAKNKKIKLERMPIGCDPFLDEDIGMLDKEQIKIEGFIDDKKCEIRYGRGGF</sequence>
<evidence type="ECO:0000313" key="2">
    <source>
        <dbReference type="Proteomes" id="UP000221980"/>
    </source>
</evidence>
<organism evidence="1 2">
    <name type="scientific">Xenorhabdus miraniensis</name>
    <dbReference type="NCBI Taxonomy" id="351674"/>
    <lineage>
        <taxon>Bacteria</taxon>
        <taxon>Pseudomonadati</taxon>
        <taxon>Pseudomonadota</taxon>
        <taxon>Gammaproteobacteria</taxon>
        <taxon>Enterobacterales</taxon>
        <taxon>Morganellaceae</taxon>
        <taxon>Xenorhabdus</taxon>
    </lineage>
</organism>